<evidence type="ECO:0000256" key="4">
    <source>
        <dbReference type="ARBA" id="ARBA00022692"/>
    </source>
</evidence>
<dbReference type="Pfam" id="PF01545">
    <property type="entry name" value="Cation_efflux"/>
    <property type="match status" value="1"/>
</dbReference>
<dbReference type="InterPro" id="IPR002524">
    <property type="entry name" value="Cation_efflux"/>
</dbReference>
<feature type="transmembrane region" description="Helical" evidence="7">
    <location>
        <begin position="113"/>
        <end position="131"/>
    </location>
</feature>
<evidence type="ECO:0000313" key="10">
    <source>
        <dbReference type="EMBL" id="AIF26662.1"/>
    </source>
</evidence>
<evidence type="ECO:0000256" key="1">
    <source>
        <dbReference type="ARBA" id="ARBA00004141"/>
    </source>
</evidence>
<dbReference type="Gene3D" id="1.20.1510.10">
    <property type="entry name" value="Cation efflux protein transmembrane domain"/>
    <property type="match status" value="1"/>
</dbReference>
<dbReference type="InterPro" id="IPR058533">
    <property type="entry name" value="Cation_efflux_TM"/>
</dbReference>
<keyword evidence="4 7" id="KW-0812">Transmembrane</keyword>
<dbReference type="EMBL" id="KF540241">
    <property type="protein sequence ID" value="AIF26662.1"/>
    <property type="molecule type" value="Genomic_DNA"/>
</dbReference>
<evidence type="ECO:0000259" key="8">
    <source>
        <dbReference type="Pfam" id="PF01545"/>
    </source>
</evidence>
<dbReference type="FunFam" id="1.20.1510.10:FF:000006">
    <property type="entry name" value="Divalent cation efflux transporter"/>
    <property type="match status" value="1"/>
</dbReference>
<reference evidence="10" key="1">
    <citation type="submission" date="2013-08" db="EMBL/GenBank/DDBJ databases">
        <title>Comparison of modified E. coli strains.</title>
        <authorList>
            <person name="Juergensen J."/>
            <person name="Bonge A."/>
            <person name="Streit W.R."/>
        </authorList>
    </citation>
    <scope>NUCLEOTIDE SEQUENCE</scope>
</reference>
<keyword evidence="3" id="KW-0813">Transport</keyword>
<feature type="transmembrane region" description="Helical" evidence="7">
    <location>
        <begin position="185"/>
        <end position="203"/>
    </location>
</feature>
<evidence type="ECO:0000256" key="3">
    <source>
        <dbReference type="ARBA" id="ARBA00022448"/>
    </source>
</evidence>
<evidence type="ECO:0000256" key="6">
    <source>
        <dbReference type="ARBA" id="ARBA00023136"/>
    </source>
</evidence>
<dbReference type="InterPro" id="IPR027470">
    <property type="entry name" value="Cation_efflux_CTD"/>
</dbReference>
<dbReference type="AlphaFoldDB" id="A0A0H3UAK9"/>
<dbReference type="SUPFAM" id="SSF160240">
    <property type="entry name" value="Cation efflux protein cytoplasmic domain-like"/>
    <property type="match status" value="1"/>
</dbReference>
<dbReference type="PANTHER" id="PTHR43840">
    <property type="entry name" value="MITOCHONDRIAL METAL TRANSPORTER 1-RELATED"/>
    <property type="match status" value="1"/>
</dbReference>
<evidence type="ECO:0000256" key="5">
    <source>
        <dbReference type="ARBA" id="ARBA00022989"/>
    </source>
</evidence>
<evidence type="ECO:0000256" key="7">
    <source>
        <dbReference type="SAM" id="Phobius"/>
    </source>
</evidence>
<feature type="domain" description="Cation efflux protein transmembrane" evidence="8">
    <location>
        <begin position="15"/>
        <end position="209"/>
    </location>
</feature>
<organism evidence="10">
    <name type="scientific">uncultured bacterium fosmid pJB77G10</name>
    <dbReference type="NCBI Taxonomy" id="1478069"/>
    <lineage>
        <taxon>Bacteria</taxon>
        <taxon>environmental samples</taxon>
    </lineage>
</organism>
<dbReference type="Gene3D" id="3.30.70.1350">
    <property type="entry name" value="Cation efflux protein, cytoplasmic domain"/>
    <property type="match status" value="1"/>
</dbReference>
<feature type="transmembrane region" description="Helical" evidence="7">
    <location>
        <begin position="85"/>
        <end position="107"/>
    </location>
</feature>
<feature type="transmembrane region" description="Helical" evidence="7">
    <location>
        <begin position="12"/>
        <end position="33"/>
    </location>
</feature>
<comment type="subcellular location">
    <subcellularLocation>
        <location evidence="1">Membrane</location>
        <topology evidence="1">Multi-pass membrane protein</topology>
    </subcellularLocation>
</comment>
<feature type="domain" description="Cation efflux protein cytoplasmic" evidence="9">
    <location>
        <begin position="219"/>
        <end position="291"/>
    </location>
</feature>
<dbReference type="InterPro" id="IPR027469">
    <property type="entry name" value="Cation_efflux_TMD_sf"/>
</dbReference>
<feature type="transmembrane region" description="Helical" evidence="7">
    <location>
        <begin position="162"/>
        <end position="179"/>
    </location>
</feature>
<sequence>MKQEEIQKIVNKLSIIGIVGNVFLCAFKLAAGLIGHSSAMVSDAIHSFSDVFATFIAFIGVRLSAKVADDKHQYGHERLECVASLSLGLILAVTGLGIAINGIKVIIAGNYDSLAIPTMLPLIAAIVSIVSKEAMYRYTMHYAKIIDSDAFRADAWHHRSDAFSSIGSLIGIGAAMLGYPIMDSVASLIICLFILKVAFDIIIDAFRKMLDTSYGTEYEESIANYAAACEGVVRVDLLQTRSFGNRCYVDIEIAVYGNLKLVDAHEIAERVHDGIEKDFPEVKHVMVHVNPA</sequence>
<name>A0A0H3UAK9_9BACT</name>
<dbReference type="InterPro" id="IPR050291">
    <property type="entry name" value="CDF_Transporter"/>
</dbReference>
<comment type="similarity">
    <text evidence="2">Belongs to the cation diffusion facilitator (CDF) transporter (TC 2.A.4) family.</text>
</comment>
<dbReference type="PANTHER" id="PTHR43840:SF15">
    <property type="entry name" value="MITOCHONDRIAL METAL TRANSPORTER 1-RELATED"/>
    <property type="match status" value="1"/>
</dbReference>
<dbReference type="NCBIfam" id="TIGR01297">
    <property type="entry name" value="CDF"/>
    <property type="match status" value="1"/>
</dbReference>
<proteinExistence type="inferred from homology"/>
<dbReference type="Pfam" id="PF16916">
    <property type="entry name" value="ZT_dimer"/>
    <property type="match status" value="1"/>
</dbReference>
<dbReference type="GO" id="GO:0016020">
    <property type="term" value="C:membrane"/>
    <property type="evidence" value="ECO:0007669"/>
    <property type="project" value="UniProtKB-SubCell"/>
</dbReference>
<accession>A0A0H3UAK9</accession>
<protein>
    <submittedName>
        <fullName evidence="10">Putative cation diffusion facilitator family transporter</fullName>
    </submittedName>
</protein>
<evidence type="ECO:0000256" key="2">
    <source>
        <dbReference type="ARBA" id="ARBA00008114"/>
    </source>
</evidence>
<keyword evidence="5 7" id="KW-1133">Transmembrane helix</keyword>
<evidence type="ECO:0000259" key="9">
    <source>
        <dbReference type="Pfam" id="PF16916"/>
    </source>
</evidence>
<keyword evidence="6 7" id="KW-0472">Membrane</keyword>
<dbReference type="InterPro" id="IPR036837">
    <property type="entry name" value="Cation_efflux_CTD_sf"/>
</dbReference>
<dbReference type="GO" id="GO:0008324">
    <property type="term" value="F:monoatomic cation transmembrane transporter activity"/>
    <property type="evidence" value="ECO:0007669"/>
    <property type="project" value="InterPro"/>
</dbReference>
<feature type="transmembrane region" description="Helical" evidence="7">
    <location>
        <begin position="45"/>
        <end position="65"/>
    </location>
</feature>
<dbReference type="SUPFAM" id="SSF161111">
    <property type="entry name" value="Cation efflux protein transmembrane domain-like"/>
    <property type="match status" value="1"/>
</dbReference>